<organism evidence="6 7">
    <name type="scientific">Rhodoplanes serenus</name>
    <dbReference type="NCBI Taxonomy" id="200615"/>
    <lineage>
        <taxon>Bacteria</taxon>
        <taxon>Pseudomonadati</taxon>
        <taxon>Pseudomonadota</taxon>
        <taxon>Alphaproteobacteria</taxon>
        <taxon>Hyphomicrobiales</taxon>
        <taxon>Nitrobacteraceae</taxon>
        <taxon>Rhodoplanes</taxon>
    </lineage>
</organism>
<evidence type="ECO:0000259" key="5">
    <source>
        <dbReference type="Pfam" id="PF09084"/>
    </source>
</evidence>
<comment type="caution">
    <text evidence="6">The sequence shown here is derived from an EMBL/GenBank/DDBJ whole genome shotgun (WGS) entry which is preliminary data.</text>
</comment>
<protein>
    <recommendedName>
        <fullName evidence="5">SsuA/THI5-like domain-containing protein</fullName>
    </recommendedName>
</protein>
<dbReference type="AlphaFoldDB" id="A0A447CPU7"/>
<keyword evidence="3 4" id="KW-0732">Signal</keyword>
<name>A0A447CPU7_9BRAD</name>
<evidence type="ECO:0000256" key="4">
    <source>
        <dbReference type="SAM" id="SignalP"/>
    </source>
</evidence>
<dbReference type="SUPFAM" id="SSF53850">
    <property type="entry name" value="Periplasmic binding protein-like II"/>
    <property type="match status" value="1"/>
</dbReference>
<keyword evidence="7" id="KW-1185">Reference proteome</keyword>
<reference evidence="7" key="1">
    <citation type="submission" date="2018-10" db="EMBL/GenBank/DDBJ databases">
        <authorList>
            <person name="Peiro R."/>
            <person name="Begona"/>
            <person name="Cbmso G."/>
            <person name="Lopez M."/>
            <person name="Gonzalez S."/>
            <person name="Sacristan E."/>
            <person name="Castillo E."/>
        </authorList>
    </citation>
    <scope>NUCLEOTIDE SEQUENCE [LARGE SCALE GENOMIC DNA]</scope>
</reference>
<dbReference type="RefSeq" id="WP_129607361.1">
    <property type="nucleotide sequence ID" value="NZ_UWOC01000016.1"/>
</dbReference>
<dbReference type="Pfam" id="PF09084">
    <property type="entry name" value="NMT1"/>
    <property type="match status" value="1"/>
</dbReference>
<evidence type="ECO:0000256" key="1">
    <source>
        <dbReference type="ARBA" id="ARBA00004418"/>
    </source>
</evidence>
<evidence type="ECO:0000256" key="3">
    <source>
        <dbReference type="ARBA" id="ARBA00022729"/>
    </source>
</evidence>
<sequence>MSLMIRAGGAILAAVMAVGSALPVSLSASSPAAAGEKVTVTHWGQLMYGAPYAVAIEKGFYKELGLDIDGVLTSRGGGTTMRNVMASDLPYGEVALPAAIAAANQGIDLAIVHTGVGTAGEILWVTPNASPIKSIADLAGKKVAFTSPKSVTEMLLIMVTDKHRIKVDGVAAGGIGQGVTLMQQGGVVATPIMDPVWARFEDKLKPVFWTKDELPAIVQTVGVTTRAFAKDNPDKLRKLIAARRKAVAFIYANPEEAAAIVATAYDLDKAVARRAVERLVALRYWSDGAFDQAAMDNMAKGLQIVGEISGPVDWSKLVDGSFL</sequence>
<dbReference type="Proteomes" id="UP000289200">
    <property type="component" value="Unassembled WGS sequence"/>
</dbReference>
<proteinExistence type="inferred from homology"/>
<dbReference type="EMBL" id="UWOC01000016">
    <property type="protein sequence ID" value="VCU07179.1"/>
    <property type="molecule type" value="Genomic_DNA"/>
</dbReference>
<evidence type="ECO:0000313" key="6">
    <source>
        <dbReference type="EMBL" id="VCU07179.1"/>
    </source>
</evidence>
<gene>
    <name evidence="6" type="ORF">RHODGE_RHODGE_00284</name>
</gene>
<dbReference type="PANTHER" id="PTHR30024">
    <property type="entry name" value="ALIPHATIC SULFONATES-BINDING PROTEIN-RELATED"/>
    <property type="match status" value="1"/>
</dbReference>
<evidence type="ECO:0000313" key="7">
    <source>
        <dbReference type="Proteomes" id="UP000289200"/>
    </source>
</evidence>
<dbReference type="GO" id="GO:0042597">
    <property type="term" value="C:periplasmic space"/>
    <property type="evidence" value="ECO:0007669"/>
    <property type="project" value="UniProtKB-SubCell"/>
</dbReference>
<dbReference type="InterPro" id="IPR015168">
    <property type="entry name" value="SsuA/THI5"/>
</dbReference>
<feature type="chain" id="PRO_5019367425" description="SsuA/THI5-like domain-containing protein" evidence="4">
    <location>
        <begin position="35"/>
        <end position="323"/>
    </location>
</feature>
<accession>A0A447CPU7</accession>
<evidence type="ECO:0000256" key="2">
    <source>
        <dbReference type="ARBA" id="ARBA00010742"/>
    </source>
</evidence>
<dbReference type="Gene3D" id="3.40.190.10">
    <property type="entry name" value="Periplasmic binding protein-like II"/>
    <property type="match status" value="2"/>
</dbReference>
<comment type="similarity">
    <text evidence="2">Belongs to the bacterial solute-binding protein SsuA/TauA family.</text>
</comment>
<dbReference type="PANTHER" id="PTHR30024:SF47">
    <property type="entry name" value="TAURINE-BINDING PERIPLASMIC PROTEIN"/>
    <property type="match status" value="1"/>
</dbReference>
<comment type="subcellular location">
    <subcellularLocation>
        <location evidence="1">Periplasm</location>
    </subcellularLocation>
</comment>
<feature type="domain" description="SsuA/THI5-like" evidence="5">
    <location>
        <begin position="50"/>
        <end position="257"/>
    </location>
</feature>
<dbReference type="OrthoDB" id="5348911at2"/>
<feature type="signal peptide" evidence="4">
    <location>
        <begin position="1"/>
        <end position="34"/>
    </location>
</feature>